<dbReference type="EC" id="2.6.1.-" evidence="4"/>
<organism evidence="6 7">
    <name type="scientific">Aquifex aeolicus (strain VF5)</name>
    <dbReference type="NCBI Taxonomy" id="224324"/>
    <lineage>
        <taxon>Bacteria</taxon>
        <taxon>Pseudomonadati</taxon>
        <taxon>Aquificota</taxon>
        <taxon>Aquificia</taxon>
        <taxon>Aquificales</taxon>
        <taxon>Aquificaceae</taxon>
        <taxon>Aquifex</taxon>
    </lineage>
</organism>
<dbReference type="EMBL" id="AE000657">
    <property type="protein sequence ID" value="AAC07823.1"/>
    <property type="molecule type" value="Genomic_DNA"/>
</dbReference>
<dbReference type="InterPro" id="IPR004838">
    <property type="entry name" value="NHTrfase_class1_PyrdxlP-BS"/>
</dbReference>
<accession>O67864</accession>
<dbReference type="GO" id="GO:0030170">
    <property type="term" value="F:pyridoxal phosphate binding"/>
    <property type="evidence" value="ECO:0007669"/>
    <property type="project" value="InterPro"/>
</dbReference>
<dbReference type="FunCoup" id="O67864">
    <property type="interactions" value="119"/>
</dbReference>
<dbReference type="EnsemblBacteria" id="AAC07823">
    <property type="protein sequence ID" value="AAC07823"/>
    <property type="gene ID" value="aq_2094"/>
</dbReference>
<dbReference type="InterPro" id="IPR015424">
    <property type="entry name" value="PyrdxlP-dep_Trfase"/>
</dbReference>
<comment type="cofactor">
    <cofactor evidence="1 4">
        <name>pyridoxal 5'-phosphate</name>
        <dbReference type="ChEBI" id="CHEBI:597326"/>
    </cofactor>
</comment>
<dbReference type="AlphaFoldDB" id="O67864"/>
<gene>
    <name evidence="6" type="primary">aspC2</name>
    <name evidence="6" type="ordered locus">aq_2094</name>
</gene>
<dbReference type="Gene3D" id="3.90.1150.10">
    <property type="entry name" value="Aspartate Aminotransferase, domain 1"/>
    <property type="match status" value="1"/>
</dbReference>
<sequence length="414" mass="47298">MIEDPMDWAFPRIKRLPQYVFSLVNELKYKLRREGEDVVDLGMGNPNMPPAKHIIDKLCEVAQKPNVHGYSASRGIPRLRKAICNFYEERYGVKLDPEREAILTIGAKEGYSHLMLAMISPGDTVIVPNPTYPIHYYAPIIAGGEVHSIPLNFSDDQDHQEEFLRRLYEIVKTAMPKPKAVVISFPHNPTTITVEKDFFKEIVKFAKEHGLWIIHDFAYADIAFDGYKPPSILEIEGAKDVAVELYSMSKGFSMAGWRVAFVVGNEILIKNLAHLKSYLDYGIFTPIQVASIIALESPYEIVEKTAKVYQKRRDVLVEGLNRLGWKVKKPKATMFVWAKIPEWINMNSLDFSLFLLKEAKVAVSPGVGFGQYGEGYVRFALVENEHRIRQAIRGIRKAFRKLQKERKLEPERSA</sequence>
<dbReference type="PROSITE" id="PS00105">
    <property type="entry name" value="AA_TRANSFER_CLASS_1"/>
    <property type="match status" value="1"/>
</dbReference>
<dbReference type="GO" id="GO:0030632">
    <property type="term" value="P:D-alanine biosynthetic process"/>
    <property type="evidence" value="ECO:0000318"/>
    <property type="project" value="GO_Central"/>
</dbReference>
<proteinExistence type="inferred from homology"/>
<reference evidence="6 7" key="1">
    <citation type="journal article" date="1998" name="Nature">
        <title>The complete genome of the hyperthermophilic bacterium Aquifex aeolicus.</title>
        <authorList>
            <person name="Deckert G."/>
            <person name="Warren P.V."/>
            <person name="Gaasterland T."/>
            <person name="Young W.G."/>
            <person name="Lenox A.L."/>
            <person name="Graham D.E."/>
            <person name="Overbeek R."/>
            <person name="Snead M.A."/>
            <person name="Keller M."/>
            <person name="Aujay M."/>
            <person name="Huber R."/>
            <person name="Feldman R.A."/>
            <person name="Short J.M."/>
            <person name="Olson G.J."/>
            <person name="Swanson R.V."/>
        </authorList>
    </citation>
    <scope>NUCLEOTIDE SEQUENCE [LARGE SCALE GENOMIC DNA]</scope>
    <source>
        <strain evidence="6 7">VF5</strain>
    </source>
</reference>
<keyword evidence="3 4" id="KW-0808">Transferase</keyword>
<dbReference type="eggNOG" id="COG0436">
    <property type="taxonomic scope" value="Bacteria"/>
</dbReference>
<dbReference type="RefSeq" id="WP_010881369.1">
    <property type="nucleotide sequence ID" value="NC_000918.1"/>
</dbReference>
<dbReference type="InterPro" id="IPR015421">
    <property type="entry name" value="PyrdxlP-dep_Trfase_major"/>
</dbReference>
<keyword evidence="7" id="KW-1185">Reference proteome</keyword>
<evidence type="ECO:0000313" key="6">
    <source>
        <dbReference type="EMBL" id="AAC07823.1"/>
    </source>
</evidence>
<dbReference type="PANTHER" id="PTHR42832:SF1">
    <property type="entry name" value="GLUTAMATE-PYRUVATE AMINOTRANSFERASE ALAC"/>
    <property type="match status" value="1"/>
</dbReference>
<evidence type="ECO:0000313" key="7">
    <source>
        <dbReference type="Proteomes" id="UP000000798"/>
    </source>
</evidence>
<name>O67864_AQUAE</name>
<evidence type="ECO:0000256" key="3">
    <source>
        <dbReference type="ARBA" id="ARBA00022679"/>
    </source>
</evidence>
<dbReference type="GO" id="GO:0019272">
    <property type="term" value="P:L-alanine biosynthetic process from pyruvate"/>
    <property type="evidence" value="ECO:0000318"/>
    <property type="project" value="GO_Central"/>
</dbReference>
<dbReference type="OrthoDB" id="9803354at2"/>
<dbReference type="InterPro" id="IPR015422">
    <property type="entry name" value="PyrdxlP-dep_Trfase_small"/>
</dbReference>
<dbReference type="InterPro" id="IPR004839">
    <property type="entry name" value="Aminotransferase_I/II_large"/>
</dbReference>
<keyword evidence="2 4" id="KW-0032">Aminotransferase</keyword>
<evidence type="ECO:0000256" key="2">
    <source>
        <dbReference type="ARBA" id="ARBA00022576"/>
    </source>
</evidence>
<evidence type="ECO:0000259" key="5">
    <source>
        <dbReference type="Pfam" id="PF00155"/>
    </source>
</evidence>
<protein>
    <recommendedName>
        <fullName evidence="4">Aminotransferase</fullName>
        <ecNumber evidence="4">2.6.1.-</ecNumber>
    </recommendedName>
</protein>
<evidence type="ECO:0000256" key="4">
    <source>
        <dbReference type="RuleBase" id="RU000481"/>
    </source>
</evidence>
<dbReference type="CDD" id="cd00609">
    <property type="entry name" value="AAT_like"/>
    <property type="match status" value="1"/>
</dbReference>
<dbReference type="GO" id="GO:0008483">
    <property type="term" value="F:transaminase activity"/>
    <property type="evidence" value="ECO:0000318"/>
    <property type="project" value="GO_Central"/>
</dbReference>
<dbReference type="InterPro" id="IPR050881">
    <property type="entry name" value="LL-DAP_aminotransferase"/>
</dbReference>
<dbReference type="KEGG" id="aae:aq_2094"/>
<dbReference type="STRING" id="224324.aq_2094"/>
<dbReference type="Proteomes" id="UP000000798">
    <property type="component" value="Chromosome"/>
</dbReference>
<dbReference type="InParanoid" id="O67864"/>
<dbReference type="PANTHER" id="PTHR42832">
    <property type="entry name" value="AMINO ACID AMINOTRANSFERASE"/>
    <property type="match status" value="1"/>
</dbReference>
<evidence type="ECO:0000256" key="1">
    <source>
        <dbReference type="ARBA" id="ARBA00001933"/>
    </source>
</evidence>
<dbReference type="HOGENOM" id="CLU_017584_4_5_0"/>
<feature type="domain" description="Aminotransferase class I/classII large" evidence="5">
    <location>
        <begin position="37"/>
        <end position="393"/>
    </location>
</feature>
<comment type="similarity">
    <text evidence="4">Belongs to the class-I pyridoxal-phosphate-dependent aminotransferase family.</text>
</comment>
<dbReference type="Gene3D" id="3.40.640.10">
    <property type="entry name" value="Type I PLP-dependent aspartate aminotransferase-like (Major domain)"/>
    <property type="match status" value="1"/>
</dbReference>
<dbReference type="Pfam" id="PF00155">
    <property type="entry name" value="Aminotran_1_2"/>
    <property type="match status" value="1"/>
</dbReference>
<dbReference type="PIR" id="D70479">
    <property type="entry name" value="D70479"/>
</dbReference>
<dbReference type="SUPFAM" id="SSF53383">
    <property type="entry name" value="PLP-dependent transferases"/>
    <property type="match status" value="1"/>
</dbReference>